<dbReference type="SUPFAM" id="SSF51445">
    <property type="entry name" value="(Trans)glycosidases"/>
    <property type="match status" value="1"/>
</dbReference>
<keyword evidence="6" id="KW-1185">Reference proteome</keyword>
<dbReference type="InterPro" id="IPR017853">
    <property type="entry name" value="GH"/>
</dbReference>
<evidence type="ECO:0000256" key="1">
    <source>
        <dbReference type="ARBA" id="ARBA00001255"/>
    </source>
</evidence>
<dbReference type="OMA" id="AGWSNEV"/>
<organism evidence="5 6">
    <name type="scientific">Coccidioides immitis (strain RS)</name>
    <name type="common">Valley fever fungus</name>
    <dbReference type="NCBI Taxonomy" id="246410"/>
    <lineage>
        <taxon>Eukaryota</taxon>
        <taxon>Fungi</taxon>
        <taxon>Dikarya</taxon>
        <taxon>Ascomycota</taxon>
        <taxon>Pezizomycotina</taxon>
        <taxon>Eurotiomycetes</taxon>
        <taxon>Eurotiomycetidae</taxon>
        <taxon>Onygenales</taxon>
        <taxon>Onygenaceae</taxon>
        <taxon>Coccidioides</taxon>
    </lineage>
</organism>
<sequence length="911" mass="101390">MNAMRSSHRIPPEQLQQKKPSQIKFIRAAQMSLFANISSWPPLGQVTFLKRNGNDISGDKARFTILLEASSSFPEQGWEVSIWHNVYGDWEELTLQKVTGQKVPVASGRKTGGDYHRHTFSGELGFPKEGKYASFTVKYRIGPDTEWQWVKELFGTKDGEIVFEPPQTWIDKYRDGHPTDQLNNFIETFNTELDVQRRASETPGAVLWSIAGKAPRATDGKSGRATLALGSPREFVRNFSLVRIWSPWLAPRHGMETYRLTEDAVLSSFLRKDGLSLVLLAVSGPANISTTLQSSESGVVISARNDEMKQVDVKVLAAVASSFRLAIAAVIYEARKLERLVAESLGKPTQTLTSDSFSKEPDDLSAQWLSSWYDGLAYCTWNSLGQSLTEEKILNALDTLKVNNINVVNLIIDDNWQSLDNKGKSQFQRGWTRFEANEEGFPKGLKHAINSVRAKHPNIKHIAVWHALMGYWGGISPNGELVRNYKTKVVKKVDRVAGGTMLAIDPDDIHRFYDDFYSFLLAAGVDSVKTDAQFFLDTLDNATDRARFTTAYQDAWSISLLRYFQARGISCMSQTPQIIFHSYLLTTKPRILLRNSDDFFPDIPSSHPWHIFCNAHNSLLTRHLNVIPDWDMFQTNHPYASFHGAARCISGGPIYITDEPGKHDFELINQMTALSIDGTSVILRPSVPGSTVDVYHNYNEGQLLKVGSYTGQARTGSGMLGLFNISCQDVSSLISILDFPGVNSGTETEYVVRAHSTGNVAIGPCDQSFLLSVGLEPRGWEILTAYPVHAFSLDRKCSGSELTRVAVLGLLDKMTGAAAIVGFDVAISHGGRLRFDITLKALGELGIYISDLGTRTVEDNFMVMISGRAVPVETIKVQGPNLLSVDILTAWREMRLERGWSNEVVVQVLMD</sequence>
<evidence type="ECO:0000256" key="3">
    <source>
        <dbReference type="ARBA" id="ARBA00023277"/>
    </source>
</evidence>
<comment type="similarity">
    <text evidence="2">Belongs to the glycosyl hydrolases 36 family.</text>
</comment>
<comment type="catalytic activity">
    <reaction evidence="4">
        <text>alpha-D-galactosyl-(1-&gt;3)-1D-myo-inositol + sucrose = raffinose + myo-inositol</text>
        <dbReference type="Rhea" id="RHEA:20161"/>
        <dbReference type="ChEBI" id="CHEBI:16634"/>
        <dbReference type="ChEBI" id="CHEBI:17268"/>
        <dbReference type="ChEBI" id="CHEBI:17505"/>
        <dbReference type="ChEBI" id="CHEBI:17992"/>
        <dbReference type="EC" id="2.4.1.82"/>
    </reaction>
</comment>
<dbReference type="AlphaFoldDB" id="A0A0E1RVK9"/>
<dbReference type="RefSeq" id="XP_001241660.2">
    <property type="nucleotide sequence ID" value="XM_001241659.2"/>
</dbReference>
<dbReference type="PANTHER" id="PTHR31268">
    <property type="match status" value="1"/>
</dbReference>
<gene>
    <name evidence="5" type="ORF">CIMG_08823</name>
</gene>
<protein>
    <submittedName>
        <fullName evidence="5">Raffinose synthase Sip1</fullName>
    </submittedName>
</protein>
<dbReference type="InterPro" id="IPR013785">
    <property type="entry name" value="Aldolase_TIM"/>
</dbReference>
<dbReference type="Pfam" id="PF05691">
    <property type="entry name" value="Raffinose_syn"/>
    <property type="match status" value="1"/>
</dbReference>
<evidence type="ECO:0000256" key="2">
    <source>
        <dbReference type="ARBA" id="ARBA00007240"/>
    </source>
</evidence>
<dbReference type="VEuPathDB" id="FungiDB:CIMG_08823"/>
<dbReference type="InParanoid" id="A0A0E1RVK9"/>
<dbReference type="PANTHER" id="PTHR31268:SF32">
    <property type="entry name" value="GALACTINOL--SUCROSE GALACTOSYLTRANSFERASE 2-RELATED"/>
    <property type="match status" value="1"/>
</dbReference>
<dbReference type="KEGG" id="cim:CIMG_08823"/>
<dbReference type="Proteomes" id="UP000001261">
    <property type="component" value="Unassembled WGS sequence"/>
</dbReference>
<dbReference type="GO" id="GO:0004557">
    <property type="term" value="F:alpha-galactosidase activity"/>
    <property type="evidence" value="ECO:0007669"/>
    <property type="project" value="UniProtKB-EC"/>
</dbReference>
<evidence type="ECO:0000313" key="5">
    <source>
        <dbReference type="EMBL" id="EAS30077.2"/>
    </source>
</evidence>
<name>A0A0E1RVK9_COCIM</name>
<dbReference type="InterPro" id="IPR008811">
    <property type="entry name" value="Glycosyl_hydrolases_36"/>
</dbReference>
<dbReference type="EMBL" id="GG704913">
    <property type="protein sequence ID" value="EAS30077.2"/>
    <property type="molecule type" value="Genomic_DNA"/>
</dbReference>
<proteinExistence type="inferred from homology"/>
<dbReference type="Gene3D" id="3.20.20.70">
    <property type="entry name" value="Aldolase class I"/>
    <property type="match status" value="1"/>
</dbReference>
<reference evidence="6" key="2">
    <citation type="journal article" date="2010" name="Genome Res.">
        <title>Population genomic sequencing of Coccidioides fungi reveals recent hybridization and transposon control.</title>
        <authorList>
            <person name="Neafsey D.E."/>
            <person name="Barker B.M."/>
            <person name="Sharpton T.J."/>
            <person name="Stajich J.E."/>
            <person name="Park D.J."/>
            <person name="Whiston E."/>
            <person name="Hung C.-Y."/>
            <person name="McMahan C."/>
            <person name="White J."/>
            <person name="Sykes S."/>
            <person name="Heiman D."/>
            <person name="Young S."/>
            <person name="Zeng Q."/>
            <person name="Abouelleil A."/>
            <person name="Aftuck L."/>
            <person name="Bessette D."/>
            <person name="Brown A."/>
            <person name="FitzGerald M."/>
            <person name="Lui A."/>
            <person name="Macdonald J.P."/>
            <person name="Priest M."/>
            <person name="Orbach M.J."/>
            <person name="Galgiani J.N."/>
            <person name="Kirkland T.N."/>
            <person name="Cole G.T."/>
            <person name="Birren B.W."/>
            <person name="Henn M.R."/>
            <person name="Taylor J.W."/>
            <person name="Rounsley S.D."/>
        </authorList>
    </citation>
    <scope>GENOME REANNOTATION</scope>
    <source>
        <strain evidence="6">RS</strain>
    </source>
</reference>
<reference evidence="6" key="1">
    <citation type="journal article" date="2009" name="Genome Res.">
        <title>Comparative genomic analyses of the human fungal pathogens Coccidioides and their relatives.</title>
        <authorList>
            <person name="Sharpton T.J."/>
            <person name="Stajich J.E."/>
            <person name="Rounsley S.D."/>
            <person name="Gardner M.J."/>
            <person name="Wortman J.R."/>
            <person name="Jordar V.S."/>
            <person name="Maiti R."/>
            <person name="Kodira C.D."/>
            <person name="Neafsey D.E."/>
            <person name="Zeng Q."/>
            <person name="Hung C.-Y."/>
            <person name="McMahan C."/>
            <person name="Muszewska A."/>
            <person name="Grynberg M."/>
            <person name="Mandel M.A."/>
            <person name="Kellner E.M."/>
            <person name="Barker B.M."/>
            <person name="Galgiani J.N."/>
            <person name="Orbach M.J."/>
            <person name="Kirkland T.N."/>
            <person name="Cole G.T."/>
            <person name="Henn M.R."/>
            <person name="Birren B.W."/>
            <person name="Taylor J.W."/>
        </authorList>
    </citation>
    <scope>NUCLEOTIDE SEQUENCE [LARGE SCALE GENOMIC DNA]</scope>
    <source>
        <strain evidence="6">RS</strain>
    </source>
</reference>
<dbReference type="FunFam" id="3.20.20.70:FF:000222">
    <property type="entry name" value="Raffinose synthase Sip1 protein"/>
    <property type="match status" value="1"/>
</dbReference>
<accession>A0A0E1RVK9</accession>
<dbReference type="OrthoDB" id="4664297at2759"/>
<keyword evidence="3" id="KW-0119">Carbohydrate metabolism</keyword>
<evidence type="ECO:0000313" key="6">
    <source>
        <dbReference type="Proteomes" id="UP000001261"/>
    </source>
</evidence>
<dbReference type="GO" id="GO:0047274">
    <property type="term" value="F:galactinol-sucrose galactosyltransferase activity"/>
    <property type="evidence" value="ECO:0007669"/>
    <property type="project" value="UniProtKB-EC"/>
</dbReference>
<comment type="catalytic activity">
    <reaction evidence="1">
        <text>Hydrolysis of terminal, non-reducing alpha-D-galactose residues in alpha-D-galactosides, including galactose oligosaccharides, galactomannans and galactolipids.</text>
        <dbReference type="EC" id="3.2.1.22"/>
    </reaction>
</comment>
<evidence type="ECO:0000256" key="4">
    <source>
        <dbReference type="ARBA" id="ARBA00049426"/>
    </source>
</evidence>
<dbReference type="GeneID" id="4560404"/>